<comment type="caution">
    <text evidence="3">The sequence shown here is derived from an EMBL/GenBank/DDBJ whole genome shotgun (WGS) entry which is preliminary data.</text>
</comment>
<dbReference type="Proteomes" id="UP001319200">
    <property type="component" value="Unassembled WGS sequence"/>
</dbReference>
<protein>
    <recommendedName>
        <fullName evidence="2">AAA+ ATPase domain-containing protein</fullName>
    </recommendedName>
</protein>
<dbReference type="Gene3D" id="3.40.50.300">
    <property type="entry name" value="P-loop containing nucleotide triphosphate hydrolases"/>
    <property type="match status" value="1"/>
</dbReference>
<proteinExistence type="predicted"/>
<dbReference type="AlphaFoldDB" id="A0AAP2DGG5"/>
<evidence type="ECO:0000256" key="1">
    <source>
        <dbReference type="SAM" id="MobiDB-lite"/>
    </source>
</evidence>
<dbReference type="InterPro" id="IPR027417">
    <property type="entry name" value="P-loop_NTPase"/>
</dbReference>
<sequence>MENEEKLNRGFMITSKNYFQKVTGIRTSDLPTNLKEGYDFVKEITEGHTTWDYYHSDNDIKATVDEYLANLSTFYKGDDSTTSGQPSGSRREIESKSTNEVRHVEHIPEEIKFIKRYVGLHNKVKSPNAILAFIKSLQRSIVQKLIQKKSPFANEIQKIQDNLVKAYNKMKGEATFTIAKAELPKLVAIAGGEQVYPSITAIKRFIGLQDKIDAKKIDTFIKYLENLVKNKRISKDDPYADKVNSIYKAIKLRKGDRIPISKAELNGLEDIVRGCSCEKSLGRIYHTGGQKLRPCKRGTYTDAEHQGACSHNRGLGVLSAEEMGNRQFESLDFGYPWNTLMGKPAKNFTIMFHGEPGSGKTTLLLKFAEYLANNFGNVLYISSEEHGASTLTDKINELLRPKPQNLDFAPDLETPHLAAYQFIILDSINDLGLKLEDFKALKKDNPDAAFILVLQHTKDGNYRGGKDWEHHIEIGVSVENGIATVYRTRYGVKGSLDFFEHFDTRPIQSAAQFNQLNSTNF</sequence>
<evidence type="ECO:0000313" key="4">
    <source>
        <dbReference type="Proteomes" id="UP001319200"/>
    </source>
</evidence>
<evidence type="ECO:0000259" key="2">
    <source>
        <dbReference type="SMART" id="SM00382"/>
    </source>
</evidence>
<feature type="compositionally biased region" description="Basic and acidic residues" evidence="1">
    <location>
        <begin position="89"/>
        <end position="99"/>
    </location>
</feature>
<gene>
    <name evidence="3" type="ORF">KK083_03420</name>
</gene>
<feature type="region of interest" description="Disordered" evidence="1">
    <location>
        <begin position="78"/>
        <end position="99"/>
    </location>
</feature>
<evidence type="ECO:0000313" key="3">
    <source>
        <dbReference type="EMBL" id="MBT1695911.1"/>
    </source>
</evidence>
<name>A0AAP2DGG5_9BACT</name>
<dbReference type="SMART" id="SM00382">
    <property type="entry name" value="AAA"/>
    <property type="match status" value="1"/>
</dbReference>
<dbReference type="InterPro" id="IPR003593">
    <property type="entry name" value="AAA+_ATPase"/>
</dbReference>
<dbReference type="RefSeq" id="WP_254160704.1">
    <property type="nucleotide sequence ID" value="NZ_JAHESF010000002.1"/>
</dbReference>
<reference evidence="3 4" key="1">
    <citation type="submission" date="2021-05" db="EMBL/GenBank/DDBJ databases">
        <title>A Polyphasic approach of four new species of the genus Ohtaekwangia: Ohtaekwangia histidinii sp. nov., Ohtaekwangia cretensis sp. nov., Ohtaekwangia indiensis sp. nov., Ohtaekwangia reichenbachii sp. nov. from diverse environment.</title>
        <authorList>
            <person name="Octaviana S."/>
        </authorList>
    </citation>
    <scope>NUCLEOTIDE SEQUENCE [LARGE SCALE GENOMIC DNA]</scope>
    <source>
        <strain evidence="3 4">PWU4</strain>
    </source>
</reference>
<dbReference type="SUPFAM" id="SSF52540">
    <property type="entry name" value="P-loop containing nucleoside triphosphate hydrolases"/>
    <property type="match status" value="1"/>
</dbReference>
<accession>A0AAP2DGG5</accession>
<feature type="domain" description="AAA+ ATPase" evidence="2">
    <location>
        <begin position="346"/>
        <end position="478"/>
    </location>
</feature>
<dbReference type="EMBL" id="JAHESF010000002">
    <property type="protein sequence ID" value="MBT1695911.1"/>
    <property type="molecule type" value="Genomic_DNA"/>
</dbReference>
<keyword evidence="4" id="KW-1185">Reference proteome</keyword>
<organism evidence="3 4">
    <name type="scientific">Chryseosolibacter histidini</name>
    <dbReference type="NCBI Taxonomy" id="2782349"/>
    <lineage>
        <taxon>Bacteria</taxon>
        <taxon>Pseudomonadati</taxon>
        <taxon>Bacteroidota</taxon>
        <taxon>Cytophagia</taxon>
        <taxon>Cytophagales</taxon>
        <taxon>Chryseotaleaceae</taxon>
        <taxon>Chryseosolibacter</taxon>
    </lineage>
</organism>